<dbReference type="EMBL" id="PXYW01000050">
    <property type="protein sequence ID" value="PSR32173.1"/>
    <property type="molecule type" value="Genomic_DNA"/>
</dbReference>
<dbReference type="SUPFAM" id="SSF53098">
    <property type="entry name" value="Ribonuclease H-like"/>
    <property type="match status" value="1"/>
</dbReference>
<name>A0A2T2XCD0_9FIRM</name>
<keyword evidence="2" id="KW-0540">Nuclease</keyword>
<reference evidence="2 3" key="1">
    <citation type="journal article" date="2014" name="BMC Genomics">
        <title>Comparison of environmental and isolate Sulfobacillus genomes reveals diverse carbon, sulfur, nitrogen, and hydrogen metabolisms.</title>
        <authorList>
            <person name="Justice N.B."/>
            <person name="Norman A."/>
            <person name="Brown C.T."/>
            <person name="Singh A."/>
            <person name="Thomas B.C."/>
            <person name="Banfield J.F."/>
        </authorList>
    </citation>
    <scope>NUCLEOTIDE SEQUENCE [LARGE SCALE GENOMIC DNA]</scope>
    <source>
        <strain evidence="2">AMDSBA4</strain>
    </source>
</reference>
<dbReference type="AlphaFoldDB" id="A0A2T2XCD0"/>
<keyword evidence="2" id="KW-0378">Hydrolase</keyword>
<dbReference type="Pfam" id="PF10108">
    <property type="entry name" value="DNA_pol_B_exo2"/>
    <property type="match status" value="1"/>
</dbReference>
<evidence type="ECO:0000313" key="2">
    <source>
        <dbReference type="EMBL" id="PSR32173.1"/>
    </source>
</evidence>
<dbReference type="GO" id="GO:0003676">
    <property type="term" value="F:nucleic acid binding"/>
    <property type="evidence" value="ECO:0007669"/>
    <property type="project" value="InterPro"/>
</dbReference>
<dbReference type="CDD" id="cd05782">
    <property type="entry name" value="DNA_polB_like1_exo"/>
    <property type="match status" value="1"/>
</dbReference>
<comment type="caution">
    <text evidence="2">The sequence shown here is derived from an EMBL/GenBank/DDBJ whole genome shotgun (WGS) entry which is preliminary data.</text>
</comment>
<dbReference type="GO" id="GO:0004527">
    <property type="term" value="F:exonuclease activity"/>
    <property type="evidence" value="ECO:0007669"/>
    <property type="project" value="UniProtKB-KW"/>
</dbReference>
<dbReference type="Gene3D" id="3.30.420.10">
    <property type="entry name" value="Ribonuclease H-like superfamily/Ribonuclease H"/>
    <property type="match status" value="1"/>
</dbReference>
<evidence type="ECO:0000313" key="3">
    <source>
        <dbReference type="Proteomes" id="UP000242972"/>
    </source>
</evidence>
<sequence>MWMIFDIETVPDADSGRAWLKLPNSAPDHEVRTSMVQQRIEETGGSSFLKPGFHQVVSIAAAIVDDSGALRRLTALGRLDSSESELVKEFFRIISDAHPRLVGWNSSGFDLPTLVLRAVLHGIAAPEFYRFGEPYHGYRKRFDEESHIDLMDVLSGYGAAPRMSLHEMACMMKMPGKLEVSGKDVADLYQGNQIQEIRDYCELDVLTTTLIFASYAYHRQWFNEDQKHAFDHSVNTFLTNHHETHWKMFARRWLELSSENQ</sequence>
<dbReference type="Proteomes" id="UP000242972">
    <property type="component" value="Unassembled WGS sequence"/>
</dbReference>
<keyword evidence="2" id="KW-0269">Exonuclease</keyword>
<dbReference type="InterPro" id="IPR012337">
    <property type="entry name" value="RNaseH-like_sf"/>
</dbReference>
<organism evidence="2 3">
    <name type="scientific">Sulfobacillus benefaciens</name>
    <dbReference type="NCBI Taxonomy" id="453960"/>
    <lineage>
        <taxon>Bacteria</taxon>
        <taxon>Bacillati</taxon>
        <taxon>Bacillota</taxon>
        <taxon>Clostridia</taxon>
        <taxon>Eubacteriales</taxon>
        <taxon>Clostridiales Family XVII. Incertae Sedis</taxon>
        <taxon>Sulfobacillus</taxon>
    </lineage>
</organism>
<proteinExistence type="predicted"/>
<evidence type="ECO:0000259" key="1">
    <source>
        <dbReference type="Pfam" id="PF10108"/>
    </source>
</evidence>
<accession>A0A2T2XCD0</accession>
<dbReference type="InterPro" id="IPR036397">
    <property type="entry name" value="RNaseH_sf"/>
</dbReference>
<gene>
    <name evidence="2" type="ORF">C7B46_15570</name>
</gene>
<dbReference type="InterPro" id="IPR019288">
    <property type="entry name" value="3'-5'_exonuclease_PolB-like"/>
</dbReference>
<protein>
    <submittedName>
        <fullName evidence="2">3'-5' exonuclease</fullName>
    </submittedName>
</protein>
<feature type="domain" description="Predicted 3'-5' exonuclease PolB-like" evidence="1">
    <location>
        <begin position="46"/>
        <end position="253"/>
    </location>
</feature>